<dbReference type="Proteomes" id="UP001500689">
    <property type="component" value="Unassembled WGS sequence"/>
</dbReference>
<organism evidence="2 3">
    <name type="scientific">Amycolatopsis ultiminotia</name>
    <dbReference type="NCBI Taxonomy" id="543629"/>
    <lineage>
        <taxon>Bacteria</taxon>
        <taxon>Bacillati</taxon>
        <taxon>Actinomycetota</taxon>
        <taxon>Actinomycetes</taxon>
        <taxon>Pseudonocardiales</taxon>
        <taxon>Pseudonocardiaceae</taxon>
        <taxon>Amycolatopsis</taxon>
    </lineage>
</organism>
<sequence length="100" mass="10575">MSHSAGVVSRPEPEGRPASAAEFPLHRSLTAHVVGGLAGALRVVTLLHSRRYAVRGLSVDVREGVVESRVSATVLLTAAEADLLLERLRRMPAVVSAENA</sequence>
<dbReference type="RefSeq" id="WP_344865528.1">
    <property type="nucleotide sequence ID" value="NZ_BAAAZN010000014.1"/>
</dbReference>
<name>A0ABP6XHM1_9PSEU</name>
<evidence type="ECO:0008006" key="4">
    <source>
        <dbReference type="Google" id="ProtNLM"/>
    </source>
</evidence>
<evidence type="ECO:0000313" key="2">
    <source>
        <dbReference type="EMBL" id="GAA3566890.1"/>
    </source>
</evidence>
<feature type="region of interest" description="Disordered" evidence="1">
    <location>
        <begin position="1"/>
        <end position="21"/>
    </location>
</feature>
<proteinExistence type="predicted"/>
<evidence type="ECO:0000313" key="3">
    <source>
        <dbReference type="Proteomes" id="UP001500689"/>
    </source>
</evidence>
<protein>
    <recommendedName>
        <fullName evidence="4">ACT domain-containing protein</fullName>
    </recommendedName>
</protein>
<evidence type="ECO:0000256" key="1">
    <source>
        <dbReference type="SAM" id="MobiDB-lite"/>
    </source>
</evidence>
<keyword evidence="3" id="KW-1185">Reference proteome</keyword>
<reference evidence="3" key="1">
    <citation type="journal article" date="2019" name="Int. J. Syst. Evol. Microbiol.">
        <title>The Global Catalogue of Microorganisms (GCM) 10K type strain sequencing project: providing services to taxonomists for standard genome sequencing and annotation.</title>
        <authorList>
            <consortium name="The Broad Institute Genomics Platform"/>
            <consortium name="The Broad Institute Genome Sequencing Center for Infectious Disease"/>
            <person name="Wu L."/>
            <person name="Ma J."/>
        </authorList>
    </citation>
    <scope>NUCLEOTIDE SEQUENCE [LARGE SCALE GENOMIC DNA]</scope>
    <source>
        <strain evidence="3">JCM 16898</strain>
    </source>
</reference>
<dbReference type="EMBL" id="BAAAZN010000014">
    <property type="protein sequence ID" value="GAA3566890.1"/>
    <property type="molecule type" value="Genomic_DNA"/>
</dbReference>
<accession>A0ABP6XHM1</accession>
<comment type="caution">
    <text evidence="2">The sequence shown here is derived from an EMBL/GenBank/DDBJ whole genome shotgun (WGS) entry which is preliminary data.</text>
</comment>
<gene>
    <name evidence="2" type="ORF">GCM10022222_58480</name>
</gene>